<evidence type="ECO:0008006" key="3">
    <source>
        <dbReference type="Google" id="ProtNLM"/>
    </source>
</evidence>
<dbReference type="AlphaFoldDB" id="D0A904"/>
<evidence type="ECO:0000313" key="2">
    <source>
        <dbReference type="Proteomes" id="UP000002316"/>
    </source>
</evidence>
<dbReference type="GeneID" id="23866436"/>
<name>D0A904_TRYB9</name>
<proteinExistence type="predicted"/>
<dbReference type="Proteomes" id="UP000002316">
    <property type="component" value="Chromosome 11"/>
</dbReference>
<reference evidence="2" key="1">
    <citation type="journal article" date="2010" name="PLoS Negl. Trop. Dis.">
        <title>The genome sequence of Trypanosoma brucei gambiense, causative agent of chronic human african trypanosomiasis.</title>
        <authorList>
            <person name="Jackson A.P."/>
            <person name="Sanders M."/>
            <person name="Berry A."/>
            <person name="McQuillan J."/>
            <person name="Aslett M.A."/>
            <person name="Quail M.A."/>
            <person name="Chukualim B."/>
            <person name="Capewell P."/>
            <person name="MacLeod A."/>
            <person name="Melville S.E."/>
            <person name="Gibson W."/>
            <person name="Barry J.D."/>
            <person name="Berriman M."/>
            <person name="Hertz-Fowler C."/>
        </authorList>
    </citation>
    <scope>NUCLEOTIDE SEQUENCE [LARGE SCALE GENOMIC DNA]</scope>
    <source>
        <strain evidence="2">MHOM/CI/86/DAL972</strain>
    </source>
</reference>
<accession>D0A904</accession>
<dbReference type="EMBL" id="FN554974">
    <property type="protein sequence ID" value="CBH18155.1"/>
    <property type="molecule type" value="Genomic_DNA"/>
</dbReference>
<dbReference type="KEGG" id="tbg:TbgDal_XI12740"/>
<evidence type="ECO:0000313" key="1">
    <source>
        <dbReference type="EMBL" id="CBH18155.1"/>
    </source>
</evidence>
<sequence length="104" mass="11247">MGLACFISTLVADFCRQARNICAGVLTAANKLNNVLLYWTALLFANCKLRTNKGTFPSRISMLFFSANSQSLRSMDTLCSHVVFVHALKAILLASVSNATTIGS</sequence>
<organism evidence="1 2">
    <name type="scientific">Trypanosoma brucei gambiense (strain MHOM/CI/86/DAL972)</name>
    <dbReference type="NCBI Taxonomy" id="679716"/>
    <lineage>
        <taxon>Eukaryota</taxon>
        <taxon>Discoba</taxon>
        <taxon>Euglenozoa</taxon>
        <taxon>Kinetoplastea</taxon>
        <taxon>Metakinetoplastina</taxon>
        <taxon>Trypanosomatida</taxon>
        <taxon>Trypanosomatidae</taxon>
        <taxon>Trypanosoma</taxon>
    </lineage>
</organism>
<protein>
    <recommendedName>
        <fullName evidence="3">T. brucei spp.-specific protein</fullName>
    </recommendedName>
</protein>
<dbReference type="RefSeq" id="XP_011780419.1">
    <property type="nucleotide sequence ID" value="XM_011782117.1"/>
</dbReference>
<gene>
    <name evidence="1" type="ORF">TbgDal_XI12740</name>
</gene>